<organism evidence="1 2">
    <name type="scientific">Sphaerisporangium flaviroseum</name>
    <dbReference type="NCBI Taxonomy" id="509199"/>
    <lineage>
        <taxon>Bacteria</taxon>
        <taxon>Bacillati</taxon>
        <taxon>Actinomycetota</taxon>
        <taxon>Actinomycetes</taxon>
        <taxon>Streptosporangiales</taxon>
        <taxon>Streptosporangiaceae</taxon>
        <taxon>Sphaerisporangium</taxon>
    </lineage>
</organism>
<accession>A0ABP7JDA6</accession>
<reference evidence="2" key="1">
    <citation type="journal article" date="2019" name="Int. J. Syst. Evol. Microbiol.">
        <title>The Global Catalogue of Microorganisms (GCM) 10K type strain sequencing project: providing services to taxonomists for standard genome sequencing and annotation.</title>
        <authorList>
            <consortium name="The Broad Institute Genomics Platform"/>
            <consortium name="The Broad Institute Genome Sequencing Center for Infectious Disease"/>
            <person name="Wu L."/>
            <person name="Ma J."/>
        </authorList>
    </citation>
    <scope>NUCLEOTIDE SEQUENCE [LARGE SCALE GENOMIC DNA]</scope>
    <source>
        <strain evidence="2">JCM 16908</strain>
    </source>
</reference>
<dbReference type="Proteomes" id="UP001500888">
    <property type="component" value="Unassembled WGS sequence"/>
</dbReference>
<sequence length="79" mass="8588">MAGVNEALDCQKRLEISRIGAVQSVDTVPSYLNSSGAWAAWGAVRAFLFLDADGSIRLARRSWTSRPPNGDHTTDRLIA</sequence>
<comment type="caution">
    <text evidence="1">The sequence shown here is derived from an EMBL/GenBank/DDBJ whole genome shotgun (WGS) entry which is preliminary data.</text>
</comment>
<evidence type="ECO:0000313" key="1">
    <source>
        <dbReference type="EMBL" id="GAA3841140.1"/>
    </source>
</evidence>
<keyword evidence="2" id="KW-1185">Reference proteome</keyword>
<dbReference type="EMBL" id="BAAAZR010000050">
    <property type="protein sequence ID" value="GAA3841140.1"/>
    <property type="molecule type" value="Genomic_DNA"/>
</dbReference>
<proteinExistence type="predicted"/>
<name>A0ABP7JDA6_9ACTN</name>
<protein>
    <submittedName>
        <fullName evidence="1">Uncharacterized protein</fullName>
    </submittedName>
</protein>
<gene>
    <name evidence="1" type="ORF">GCM10022226_74510</name>
</gene>
<evidence type="ECO:0000313" key="2">
    <source>
        <dbReference type="Proteomes" id="UP001500888"/>
    </source>
</evidence>